<accession>A0ACC1N8I5</accession>
<sequence length="1651" mass="185932">MPGFRDSLPWRRRKHAERSVPASTQPSLDSQTSATRPTLQTPIDLRPTTQPPETVTPTNTANENISETLWSQAYQKLEENEPELLEGYKKHLGDILHDTDVSQSNPATIATLVQQLQKDREGKQWKLSFRGKEHKIRDQVEKLAKLFVFCDAVIKQAVSAQPYAALAWSGVSVFLPLLSETFKKDEAMVKGFTTISDIQLYWRTCEETFLVSSAAEHYQDLIAPLATVYSHILEYQIRAICHLASKQSSRAWQNVAGWGEWADKASSIVKASEDCKAYFEPLQQREARTNFTSQLQRLDKLCSTQQEFLQVMKENLQEDKYVEFLQALASAAPTYEADKNINLKQVEGTCEWFFNDEGFCDWRDRPNSGLFWISAGPGCGKSVLSRALIDGGHLSSDVSTISIPALDTIIDTTTICYFFFKEGDSRRTRIANALCAVLHQLFSNDATGELIQHGISAYKSNGEVLLEKVTDLWKILIGCAESWPADIICVLDALDECDNNDYKTLSHLFSDYYSENPSRGKLKFFITSRPYDIIESLFRPMSNRAQFVRFDGDERYEDISRDIDLVIDARINDFAPDFKLEDKMKIAEHLKSRGTRTYLWLHLTLSIIEEKPSRYRRRVDIEALLSEIPSQVSEAYEKILQRSEDERMTITLLQILLTAERDLTVSEANYALTMALAETPFHTHADIASQCWQGDFKMTVKNLCGLIVNIYGNRLSFIHLTAREFLISKREADMKWEWKGRFQLTPELGQILTQCCMTYLLLDDWLRGAAEQIVPDSSEEIYPDSLEEIYPDSEEEIYPDSEEEIYPDSPERLPAFPFLRYSTQYWPDHLKALGSTASDYIKQQARLVLAAASPYNRVWLRCLPTLERFSGWTDLAVASHLGLYTIVEDMLSAENVEVNAWSAGVGTALEAAVESSQVELVDLLISRGADVNLTKGFYSPLSRAIQDQNVELVNLLLLHGAYARVPGTYSGEFPLQTAVDAGNKHIFLTVLGKYFDVNTVEGIETAVVGNNLLRAGAQNSKYLRMLLDVFGPDMHLTQHMLELLMSVAEDTWEYSPDKESVASRALQMALDRRDCDFRIKASMLENVLKGTANIELLHRLLSRKEEFQFLVTEEVIQTIAEFGNATTMKLFLEHFDVGDGISGDTLLRAASNRIGNKQSAMMHLLLDCWEGTIENGERILVEAISLGDEDMVKRLLNHPGFHFHVLFGLMPRMERAHGGLAWEGLSKTIVDRTGLEVLGEDYVLGEVARYSTGVMLRLVLDRLGHGYVPSEHVLSRAAEAVDGTPDNLKMLLEWHGSHIQLTAGVFVAAARSGLEVLDWLLETRSQEVHVTEELIEALAEDNSSRSRKTGSLKTLLCLKRDDVIRLAPFAMLAAARHHNTELLEFLADEGLITADMFTEEVLLAMLEGGNLDKEAMEYFKTKLLEQTTIGAKLMERIAMHKYSVELLAVIRRKRPGCFFITEGMIEAAATNGQEETLHYLYKWEAAEAGGSKEHRASVVADDRWYVAAQFRSAAVKGDVRGMRRALYKGADPNLPDSDGVTPINAAAASSKGEDSVLFLTKRRDVDVNAADKHGTTPLHNAIQGSGEESVRALLSAGADPDKADSKGVTPYMRAMRLEKRLPEIAGLFRISSTRLCFKRFESQQWQVEQLR</sequence>
<gene>
    <name evidence="1" type="ORF">NQ176_g5452</name>
</gene>
<evidence type="ECO:0000313" key="2">
    <source>
        <dbReference type="Proteomes" id="UP001143910"/>
    </source>
</evidence>
<protein>
    <submittedName>
        <fullName evidence="1">Uncharacterized protein</fullName>
    </submittedName>
</protein>
<proteinExistence type="predicted"/>
<keyword evidence="2" id="KW-1185">Reference proteome</keyword>
<name>A0ACC1N8I5_9HYPO</name>
<organism evidence="1 2">
    <name type="scientific">Zarea fungicola</name>
    <dbReference type="NCBI Taxonomy" id="93591"/>
    <lineage>
        <taxon>Eukaryota</taxon>
        <taxon>Fungi</taxon>
        <taxon>Dikarya</taxon>
        <taxon>Ascomycota</taxon>
        <taxon>Pezizomycotina</taxon>
        <taxon>Sordariomycetes</taxon>
        <taxon>Hypocreomycetidae</taxon>
        <taxon>Hypocreales</taxon>
        <taxon>Cordycipitaceae</taxon>
        <taxon>Zarea</taxon>
    </lineage>
</organism>
<reference evidence="1" key="1">
    <citation type="submission" date="2022-08" db="EMBL/GenBank/DDBJ databases">
        <title>Genome Sequence of Lecanicillium fungicola.</title>
        <authorList>
            <person name="Buettner E."/>
        </authorList>
    </citation>
    <scope>NUCLEOTIDE SEQUENCE</scope>
    <source>
        <strain evidence="1">Babe33</strain>
    </source>
</reference>
<comment type="caution">
    <text evidence="1">The sequence shown here is derived from an EMBL/GenBank/DDBJ whole genome shotgun (WGS) entry which is preliminary data.</text>
</comment>
<evidence type="ECO:0000313" key="1">
    <source>
        <dbReference type="EMBL" id="KAJ2975567.1"/>
    </source>
</evidence>
<dbReference type="Proteomes" id="UP001143910">
    <property type="component" value="Unassembled WGS sequence"/>
</dbReference>
<dbReference type="EMBL" id="JANJQO010000692">
    <property type="protein sequence ID" value="KAJ2975567.1"/>
    <property type="molecule type" value="Genomic_DNA"/>
</dbReference>